<dbReference type="GO" id="GO:0008168">
    <property type="term" value="F:methyltransferase activity"/>
    <property type="evidence" value="ECO:0007669"/>
    <property type="project" value="TreeGrafter"/>
</dbReference>
<reference evidence="3" key="1">
    <citation type="journal article" date="2019" name="Environ. Microbiol.">
        <title>Fungal ecological strategies reflected in gene transcription - a case study of two litter decomposers.</title>
        <authorList>
            <person name="Barbi F."/>
            <person name="Kohler A."/>
            <person name="Barry K."/>
            <person name="Baskaran P."/>
            <person name="Daum C."/>
            <person name="Fauchery L."/>
            <person name="Ihrmark K."/>
            <person name="Kuo A."/>
            <person name="LaButti K."/>
            <person name="Lipzen A."/>
            <person name="Morin E."/>
            <person name="Grigoriev I.V."/>
            <person name="Henrissat B."/>
            <person name="Lindahl B."/>
            <person name="Martin F."/>
        </authorList>
    </citation>
    <scope>NUCLEOTIDE SEQUENCE</scope>
    <source>
        <strain evidence="3">JB14</strain>
    </source>
</reference>
<accession>A0A6A4H015</accession>
<dbReference type="PANTHER" id="PTHR43591">
    <property type="entry name" value="METHYLTRANSFERASE"/>
    <property type="match status" value="1"/>
</dbReference>
<dbReference type="Proteomes" id="UP000799118">
    <property type="component" value="Unassembled WGS sequence"/>
</dbReference>
<sequence>MGNSPEKDVEALLLKERVFRRRPGEVPYPLDFSNEMLNYDNFDHMFFKNCFKSLTMNQFESPPAMVLDLGCGAGYWAMEAARQWQARRTDNTIIGLDVKDIQPKLHKLDPYKDIADRVQWVHGNLLDGLPFPPNHFDLVRMARVGLGVPEDEWQFVLEEILRVMKPGAVLEIFEEDLIFPYCQASRRRPRPTPLNVDLLRTDSMPSTRSSMTAFSATPWDDESYPLDGKKSSLSPLQESPTSTFTSSTISHFGPRSAHSYKSPFIPQTPTPPPLTNSFQAHPQDHSRLKAAWDAMLSSRFLAPQLITVLPFYLSSWFTDIKTHPVLHIPLPRNSSSDSRLFCPSDEFNAFNSDQFTLTRSTGSRQSDSDDSFSSTSSNGSSKKVHSWAPMHLARTVHTVKACKEAIWAEYSKLYTPELPPTISQARLKEGRRAVISTQAAARESFDQAWGNWENDMTDRIGMRDNIMFQLLWAEPPGERPDWRVWRNNLDIQPVQENRDTCRTLRGFVAWKPK</sequence>
<dbReference type="CDD" id="cd02440">
    <property type="entry name" value="AdoMet_MTases"/>
    <property type="match status" value="1"/>
</dbReference>
<evidence type="ECO:0000313" key="4">
    <source>
        <dbReference type="Proteomes" id="UP000799118"/>
    </source>
</evidence>
<keyword evidence="4" id="KW-1185">Reference proteome</keyword>
<evidence type="ECO:0000259" key="2">
    <source>
        <dbReference type="Pfam" id="PF13649"/>
    </source>
</evidence>
<feature type="domain" description="Methyltransferase" evidence="2">
    <location>
        <begin position="66"/>
        <end position="167"/>
    </location>
</feature>
<protein>
    <recommendedName>
        <fullName evidence="2">Methyltransferase domain-containing protein</fullName>
    </recommendedName>
</protein>
<dbReference type="InterPro" id="IPR029063">
    <property type="entry name" value="SAM-dependent_MTases_sf"/>
</dbReference>
<dbReference type="InterPro" id="IPR041698">
    <property type="entry name" value="Methyltransf_25"/>
</dbReference>
<gene>
    <name evidence="3" type="ORF">BT96DRAFT_945414</name>
</gene>
<feature type="compositionally biased region" description="Polar residues" evidence="1">
    <location>
        <begin position="203"/>
        <end position="215"/>
    </location>
</feature>
<name>A0A6A4H015_9AGAR</name>
<feature type="region of interest" description="Disordered" evidence="1">
    <location>
        <begin position="192"/>
        <end position="249"/>
    </location>
</feature>
<feature type="region of interest" description="Disordered" evidence="1">
    <location>
        <begin position="358"/>
        <end position="383"/>
    </location>
</feature>
<dbReference type="SUPFAM" id="SSF53335">
    <property type="entry name" value="S-adenosyl-L-methionine-dependent methyltransferases"/>
    <property type="match status" value="1"/>
</dbReference>
<feature type="compositionally biased region" description="Low complexity" evidence="1">
    <location>
        <begin position="239"/>
        <end position="249"/>
    </location>
</feature>
<feature type="compositionally biased region" description="Low complexity" evidence="1">
    <location>
        <begin position="371"/>
        <end position="381"/>
    </location>
</feature>
<evidence type="ECO:0000313" key="3">
    <source>
        <dbReference type="EMBL" id="KAE9391381.1"/>
    </source>
</evidence>
<proteinExistence type="predicted"/>
<dbReference type="EMBL" id="ML769626">
    <property type="protein sequence ID" value="KAE9391381.1"/>
    <property type="molecule type" value="Genomic_DNA"/>
</dbReference>
<dbReference type="OrthoDB" id="2013972at2759"/>
<evidence type="ECO:0000256" key="1">
    <source>
        <dbReference type="SAM" id="MobiDB-lite"/>
    </source>
</evidence>
<dbReference type="Gene3D" id="3.40.50.150">
    <property type="entry name" value="Vaccinia Virus protein VP39"/>
    <property type="match status" value="1"/>
</dbReference>
<organism evidence="3 4">
    <name type="scientific">Gymnopus androsaceus JB14</name>
    <dbReference type="NCBI Taxonomy" id="1447944"/>
    <lineage>
        <taxon>Eukaryota</taxon>
        <taxon>Fungi</taxon>
        <taxon>Dikarya</taxon>
        <taxon>Basidiomycota</taxon>
        <taxon>Agaricomycotina</taxon>
        <taxon>Agaricomycetes</taxon>
        <taxon>Agaricomycetidae</taxon>
        <taxon>Agaricales</taxon>
        <taxon>Marasmiineae</taxon>
        <taxon>Omphalotaceae</taxon>
        <taxon>Gymnopus</taxon>
    </lineage>
</organism>
<dbReference type="PANTHER" id="PTHR43591:SF24">
    <property type="entry name" value="2-METHOXY-6-POLYPRENYL-1,4-BENZOQUINOL METHYLASE, MITOCHONDRIAL"/>
    <property type="match status" value="1"/>
</dbReference>
<dbReference type="AlphaFoldDB" id="A0A6A4H015"/>
<dbReference type="Pfam" id="PF13649">
    <property type="entry name" value="Methyltransf_25"/>
    <property type="match status" value="1"/>
</dbReference>